<evidence type="ECO:0000259" key="1">
    <source>
        <dbReference type="PROSITE" id="PS50994"/>
    </source>
</evidence>
<feature type="domain" description="Integrase catalytic" evidence="1">
    <location>
        <begin position="1"/>
        <end position="150"/>
    </location>
</feature>
<dbReference type="EMBL" id="SBJO01001277">
    <property type="protein sequence ID" value="KAF9748547.1"/>
    <property type="molecule type" value="Genomic_DNA"/>
</dbReference>
<dbReference type="SUPFAM" id="SSF53098">
    <property type="entry name" value="Ribonuclease H-like"/>
    <property type="match status" value="1"/>
</dbReference>
<dbReference type="GO" id="GO:0005634">
    <property type="term" value="C:nucleus"/>
    <property type="evidence" value="ECO:0007669"/>
    <property type="project" value="UniProtKB-ARBA"/>
</dbReference>
<keyword evidence="3" id="KW-1185">Reference proteome</keyword>
<feature type="non-terminal residue" evidence="2">
    <location>
        <position position="1"/>
    </location>
</feature>
<dbReference type="GO" id="GO:0015074">
    <property type="term" value="P:DNA integration"/>
    <property type="evidence" value="ECO:0007669"/>
    <property type="project" value="InterPro"/>
</dbReference>
<accession>A0A9P6GUM9</accession>
<dbReference type="Pfam" id="PF00665">
    <property type="entry name" value="rve"/>
    <property type="match status" value="1"/>
</dbReference>
<evidence type="ECO:0000313" key="2">
    <source>
        <dbReference type="EMBL" id="KAF9748547.1"/>
    </source>
</evidence>
<comment type="caution">
    <text evidence="2">The sequence shown here is derived from an EMBL/GenBank/DDBJ whole genome shotgun (WGS) entry which is preliminary data.</text>
</comment>
<dbReference type="AlphaFoldDB" id="A0A9P6GUM9"/>
<proteinExistence type="predicted"/>
<organism evidence="2 3">
    <name type="scientific">Nosema granulosis</name>
    <dbReference type="NCBI Taxonomy" id="83296"/>
    <lineage>
        <taxon>Eukaryota</taxon>
        <taxon>Fungi</taxon>
        <taxon>Fungi incertae sedis</taxon>
        <taxon>Microsporidia</taxon>
        <taxon>Nosematidae</taxon>
        <taxon>Nosema</taxon>
    </lineage>
</organism>
<name>A0A9P6GUM9_9MICR</name>
<dbReference type="GO" id="GO:0003676">
    <property type="term" value="F:nucleic acid binding"/>
    <property type="evidence" value="ECO:0007669"/>
    <property type="project" value="InterPro"/>
</dbReference>
<dbReference type="InterPro" id="IPR036397">
    <property type="entry name" value="RNaseH_sf"/>
</dbReference>
<dbReference type="PROSITE" id="PS50994">
    <property type="entry name" value="INTEGRASE"/>
    <property type="match status" value="1"/>
</dbReference>
<dbReference type="OrthoDB" id="2194985at2759"/>
<dbReference type="Gene3D" id="3.30.420.10">
    <property type="entry name" value="Ribonuclease H-like superfamily/Ribonuclease H"/>
    <property type="match status" value="1"/>
</dbReference>
<dbReference type="PANTHER" id="PTHR37984">
    <property type="entry name" value="PROTEIN CBG26694"/>
    <property type="match status" value="1"/>
</dbReference>
<dbReference type="InterPro" id="IPR050951">
    <property type="entry name" value="Retrovirus_Pol_polyprotein"/>
</dbReference>
<reference evidence="2 3" key="1">
    <citation type="journal article" date="2020" name="Genome Biol. Evol.">
        <title>Comparative genomics of strictly vertically transmitted, feminizing microsporidia endosymbionts of amphipod crustaceans.</title>
        <authorList>
            <person name="Cormier A."/>
            <person name="Chebbi M.A."/>
            <person name="Giraud I."/>
            <person name="Wattier R."/>
            <person name="Teixeira M."/>
            <person name="Gilbert C."/>
            <person name="Rigaud T."/>
            <person name="Cordaux R."/>
        </authorList>
    </citation>
    <scope>NUCLEOTIDE SEQUENCE [LARGE SCALE GENOMIC DNA]</scope>
    <source>
        <strain evidence="2 3">Ou3-Ou53</strain>
    </source>
</reference>
<protein>
    <submittedName>
        <fullName evidence="2">Retrovirus-related Pol polyprotein from transposon</fullName>
    </submittedName>
</protein>
<dbReference type="PANTHER" id="PTHR37984:SF5">
    <property type="entry name" value="PROTEIN NYNRIN-LIKE"/>
    <property type="match status" value="1"/>
</dbReference>
<dbReference type="InterPro" id="IPR012337">
    <property type="entry name" value="RNaseH-like_sf"/>
</dbReference>
<gene>
    <name evidence="2" type="primary">POL_10</name>
    <name evidence="2" type="ORF">NGRA_3498</name>
</gene>
<sequence>EVDLIGRIPGDNTNSFLLVAIDHYSKWIETRILNTKSGREVASAIEEIIIKRHGTPRRILSDCGLEFKNQHISELQKKYRFGWEYSSPEHHNTVGAVERVNQTLWNCIKKLTEFGRLSWKKAVEKATFAINISFNRAIGTSPYILRWAKAPLFEIDKEFGVHTRRFQRDTLINKRNKNFEKYKSGIEKGNIVAKDNLYIGEKVLIYRENNSDKLKENWHPGFEITDKILPDAFIVKKDGKFLRVNKSQIKKDTSEGGREVS</sequence>
<dbReference type="InterPro" id="IPR001584">
    <property type="entry name" value="Integrase_cat-core"/>
</dbReference>
<evidence type="ECO:0000313" key="3">
    <source>
        <dbReference type="Proteomes" id="UP000740883"/>
    </source>
</evidence>
<dbReference type="Proteomes" id="UP000740883">
    <property type="component" value="Unassembled WGS sequence"/>
</dbReference>